<reference evidence="1 2" key="1">
    <citation type="journal article" date="2017" name="Front. Genet.">
        <title>Draft sequencing of the heterozygous diploid genome of Satsuma (Citrus unshiu Marc.) using a hybrid assembly approach.</title>
        <authorList>
            <person name="Shimizu T."/>
            <person name="Tanizawa Y."/>
            <person name="Mochizuki T."/>
            <person name="Nagasaki H."/>
            <person name="Yoshioka T."/>
            <person name="Toyoda A."/>
            <person name="Fujiyama A."/>
            <person name="Kaminuma E."/>
            <person name="Nakamura Y."/>
        </authorList>
    </citation>
    <scope>NUCLEOTIDE SEQUENCE [LARGE SCALE GENOMIC DNA]</scope>
    <source>
        <strain evidence="2">cv. Miyagawa wase</strain>
    </source>
</reference>
<comment type="caution">
    <text evidence="1">The sequence shown here is derived from an EMBL/GenBank/DDBJ whole genome shotgun (WGS) entry which is preliminary data.</text>
</comment>
<dbReference type="EMBL" id="BDQV01000850">
    <property type="protein sequence ID" value="GAY68282.1"/>
    <property type="molecule type" value="Genomic_DNA"/>
</dbReference>
<name>A0A2H5QUI5_CITUN</name>
<dbReference type="AlphaFoldDB" id="A0A2H5QUI5"/>
<sequence length="54" mass="6175">MLTAILKGLHFYLMILRNESLLMNCFPTSIPSPTMCILHSKETQQNKLVLLLIT</sequence>
<protein>
    <submittedName>
        <fullName evidence="1">Uncharacterized protein</fullName>
    </submittedName>
</protein>
<gene>
    <name evidence="1" type="ORF">CUMW_262940</name>
</gene>
<keyword evidence="2" id="KW-1185">Reference proteome</keyword>
<proteinExistence type="predicted"/>
<accession>A0A2H5QUI5</accession>
<evidence type="ECO:0000313" key="2">
    <source>
        <dbReference type="Proteomes" id="UP000236630"/>
    </source>
</evidence>
<organism evidence="1 2">
    <name type="scientific">Citrus unshiu</name>
    <name type="common">Satsuma mandarin</name>
    <name type="synonym">Citrus nobilis var. unshiu</name>
    <dbReference type="NCBI Taxonomy" id="55188"/>
    <lineage>
        <taxon>Eukaryota</taxon>
        <taxon>Viridiplantae</taxon>
        <taxon>Streptophyta</taxon>
        <taxon>Embryophyta</taxon>
        <taxon>Tracheophyta</taxon>
        <taxon>Spermatophyta</taxon>
        <taxon>Magnoliopsida</taxon>
        <taxon>eudicotyledons</taxon>
        <taxon>Gunneridae</taxon>
        <taxon>Pentapetalae</taxon>
        <taxon>rosids</taxon>
        <taxon>malvids</taxon>
        <taxon>Sapindales</taxon>
        <taxon>Rutaceae</taxon>
        <taxon>Aurantioideae</taxon>
        <taxon>Citrus</taxon>
    </lineage>
</organism>
<evidence type="ECO:0000313" key="1">
    <source>
        <dbReference type="EMBL" id="GAY68282.1"/>
    </source>
</evidence>
<dbReference type="Proteomes" id="UP000236630">
    <property type="component" value="Unassembled WGS sequence"/>
</dbReference>